<evidence type="ECO:0000256" key="1">
    <source>
        <dbReference type="SAM" id="Phobius"/>
    </source>
</evidence>
<evidence type="ECO:0000313" key="3">
    <source>
        <dbReference type="Proteomes" id="UP000214603"/>
    </source>
</evidence>
<organism evidence="2 3">
    <name type="scientific">Candidimonas nitroreducens</name>
    <dbReference type="NCBI Taxonomy" id="683354"/>
    <lineage>
        <taxon>Bacteria</taxon>
        <taxon>Pseudomonadati</taxon>
        <taxon>Pseudomonadota</taxon>
        <taxon>Betaproteobacteria</taxon>
        <taxon>Burkholderiales</taxon>
        <taxon>Alcaligenaceae</taxon>
        <taxon>Candidimonas</taxon>
    </lineage>
</organism>
<keyword evidence="3" id="KW-1185">Reference proteome</keyword>
<keyword evidence="1" id="KW-0472">Membrane</keyword>
<accession>A0A225LWZ2</accession>
<feature type="transmembrane region" description="Helical" evidence="1">
    <location>
        <begin position="99"/>
        <end position="120"/>
    </location>
</feature>
<gene>
    <name evidence="2" type="ORF">CEY11_23805</name>
</gene>
<dbReference type="Gene3D" id="1.20.1530.20">
    <property type="match status" value="1"/>
</dbReference>
<name>A0A225LWZ2_9BURK</name>
<dbReference type="RefSeq" id="WP_088605928.1">
    <property type="nucleotide sequence ID" value="NZ_NJIH01000019.1"/>
</dbReference>
<dbReference type="PANTHER" id="PTHR18640:SF5">
    <property type="entry name" value="SODIUM_BILE ACID COTRANSPORTER 7"/>
    <property type="match status" value="1"/>
</dbReference>
<keyword evidence="1" id="KW-0812">Transmembrane</keyword>
<protein>
    <submittedName>
        <fullName evidence="2">Bile acid:sodium symporter</fullName>
    </submittedName>
</protein>
<dbReference type="PIRSF" id="PIRSF026166">
    <property type="entry name" value="UCP026166"/>
    <property type="match status" value="1"/>
</dbReference>
<sequence length="329" mass="35414">MHRLRVLLDNFTLMLVAVVIAATVLPAHGMGATFFSWLTTFAITLLFFMHGAKLSRQAIIAGATHWRLHLLVFTFTFILFPVLGWALRPVLQPVLGASLYAGMIYLCALPGTVQSAIAFTSIARGNVPAAVCSASASSIIGIVVTPLLVSLAMPTGSGSVSIMHAIVHISEELLLPFIVGHLMRPWIGTWMDRNRKWLKTVDQSSILLVVYTAFSASVIGGLWQQVPVLDLLTLIVACAVLLAIVLAITTSLSRVLGFNKEDEITIVFCGSKKSLATGVPMAQVLFSASAVGPMLLPLMIFHQVQLMVCAVLAQKYRARGEEPAPMAAH</sequence>
<keyword evidence="1" id="KW-1133">Transmembrane helix</keyword>
<dbReference type="AlphaFoldDB" id="A0A225LWZ2"/>
<dbReference type="EMBL" id="NJIH01000019">
    <property type="protein sequence ID" value="OWT53748.1"/>
    <property type="molecule type" value="Genomic_DNA"/>
</dbReference>
<feature type="transmembrane region" description="Helical" evidence="1">
    <location>
        <begin position="161"/>
        <end position="183"/>
    </location>
</feature>
<dbReference type="Pfam" id="PF13593">
    <property type="entry name" value="SBF_like"/>
    <property type="match status" value="1"/>
</dbReference>
<feature type="transmembrane region" description="Helical" evidence="1">
    <location>
        <begin position="127"/>
        <end position="149"/>
    </location>
</feature>
<evidence type="ECO:0000313" key="2">
    <source>
        <dbReference type="EMBL" id="OWT53748.1"/>
    </source>
</evidence>
<feature type="transmembrane region" description="Helical" evidence="1">
    <location>
        <begin position="7"/>
        <end position="28"/>
    </location>
</feature>
<feature type="transmembrane region" description="Helical" evidence="1">
    <location>
        <begin position="264"/>
        <end position="288"/>
    </location>
</feature>
<feature type="transmembrane region" description="Helical" evidence="1">
    <location>
        <begin position="34"/>
        <end position="54"/>
    </location>
</feature>
<feature type="transmembrane region" description="Helical" evidence="1">
    <location>
        <begin position="231"/>
        <end position="252"/>
    </location>
</feature>
<proteinExistence type="predicted"/>
<dbReference type="Proteomes" id="UP000214603">
    <property type="component" value="Unassembled WGS sequence"/>
</dbReference>
<feature type="transmembrane region" description="Helical" evidence="1">
    <location>
        <begin position="66"/>
        <end position="87"/>
    </location>
</feature>
<dbReference type="GO" id="GO:0005886">
    <property type="term" value="C:plasma membrane"/>
    <property type="evidence" value="ECO:0007669"/>
    <property type="project" value="TreeGrafter"/>
</dbReference>
<dbReference type="InterPro" id="IPR038770">
    <property type="entry name" value="Na+/solute_symporter_sf"/>
</dbReference>
<feature type="transmembrane region" description="Helical" evidence="1">
    <location>
        <begin position="204"/>
        <end position="225"/>
    </location>
</feature>
<comment type="caution">
    <text evidence="2">The sequence shown here is derived from an EMBL/GenBank/DDBJ whole genome shotgun (WGS) entry which is preliminary data.</text>
</comment>
<reference evidence="3" key="1">
    <citation type="submission" date="2017-06" db="EMBL/GenBank/DDBJ databases">
        <title>Herbaspirillum phytohormonus sp. nov., isolated from the root nodule of Robinia pseudoacacia in lead-zinc mine.</title>
        <authorList>
            <person name="Fan M."/>
            <person name="Lin Y."/>
        </authorList>
    </citation>
    <scope>NUCLEOTIDE SEQUENCE [LARGE SCALE GENOMIC DNA]</scope>
    <source>
        <strain evidence="3">SC-089</strain>
    </source>
</reference>
<dbReference type="InterPro" id="IPR016833">
    <property type="entry name" value="Put_Na-Bile_cotransptr"/>
</dbReference>
<dbReference type="OrthoDB" id="9792271at2"/>
<dbReference type="PANTHER" id="PTHR18640">
    <property type="entry name" value="SOLUTE CARRIER FAMILY 10 MEMBER 7"/>
    <property type="match status" value="1"/>
</dbReference>